<organism evidence="1 2">
    <name type="scientific">Hypoxylon rubiginosum</name>
    <dbReference type="NCBI Taxonomy" id="110542"/>
    <lineage>
        <taxon>Eukaryota</taxon>
        <taxon>Fungi</taxon>
        <taxon>Dikarya</taxon>
        <taxon>Ascomycota</taxon>
        <taxon>Pezizomycotina</taxon>
        <taxon>Sordariomycetes</taxon>
        <taxon>Xylariomycetidae</taxon>
        <taxon>Xylariales</taxon>
        <taxon>Hypoxylaceae</taxon>
        <taxon>Hypoxylon</taxon>
    </lineage>
</organism>
<protein>
    <submittedName>
        <fullName evidence="1">FolC bifunctional protein</fullName>
    </submittedName>
</protein>
<accession>A0ACB9YNV9</accession>
<keyword evidence="2" id="KW-1185">Reference proteome</keyword>
<sequence>MVNLGLARITALLKQTPQTWKAIHVAGTNGKGSICAYLMAMLRANQISCGRFTSPHLVDPRDSITINDSAVSESKFRHFEDLVKKRNEEQRLGASEFELLTATAFEIFESEHVDVGIIEVGLGGTLDATNTLKHKCVTVIAKIGLDHQSFLGNTLEEIALQKAGIMRKGVPCVVDGTNPQSVLDVLRKHANETGNDILFTDFESNVLSDRLRDNLEPHQRQNLTCAYEAFKLGFPQYANSTDTLVSAARDMVWPGRLQWLSIEKITRRKENVLLDGAHNPQSAEVLAAFVEKHLRSLNRPITWALAATQGKDVSEMFKLLLRDGDSITSVEFGPVEQMPWVNPTDSTDLLDAANKCGITFSSQFDASTDVRSALKWASQTANEGPLVIAGSLYLVSDIFKLLRWNGHAIIVCCHGIWAGGTARGHDESEWLIAEFQKGETPTFIEHIKAGLQELRRDENSILIFSGGLTRKETRLSEARSYANLADANSYFGILLKSDASKRIFCEERALDSYYNVLFSLTKLWPDYGTWPKKMTIVSHAFKRERLVDCHCGAIGFPLDRVDFVGIDPPGMINGTNEAAFKGVAEAIAQWKEDPHGKGELLASKRRKRNPWGVSQKLFLDKEDQIRSGVQLMPMGEEECLLEGAFQPWYQHHDTGSN</sequence>
<comment type="caution">
    <text evidence="1">The sequence shown here is derived from an EMBL/GenBank/DDBJ whole genome shotgun (WGS) entry which is preliminary data.</text>
</comment>
<reference evidence="1 2" key="1">
    <citation type="journal article" date="2022" name="New Phytol.">
        <title>Ecological generalism drives hyperdiversity of secondary metabolite gene clusters in xylarialean endophytes.</title>
        <authorList>
            <person name="Franco M.E.E."/>
            <person name="Wisecaver J.H."/>
            <person name="Arnold A.E."/>
            <person name="Ju Y.M."/>
            <person name="Slot J.C."/>
            <person name="Ahrendt S."/>
            <person name="Moore L.P."/>
            <person name="Eastman K.E."/>
            <person name="Scott K."/>
            <person name="Konkel Z."/>
            <person name="Mondo S.J."/>
            <person name="Kuo A."/>
            <person name="Hayes R.D."/>
            <person name="Haridas S."/>
            <person name="Andreopoulos B."/>
            <person name="Riley R."/>
            <person name="LaButti K."/>
            <person name="Pangilinan J."/>
            <person name="Lipzen A."/>
            <person name="Amirebrahimi M."/>
            <person name="Yan J."/>
            <person name="Adam C."/>
            <person name="Keymanesh K."/>
            <person name="Ng V."/>
            <person name="Louie K."/>
            <person name="Northen T."/>
            <person name="Drula E."/>
            <person name="Henrissat B."/>
            <person name="Hsieh H.M."/>
            <person name="Youens-Clark K."/>
            <person name="Lutzoni F."/>
            <person name="Miadlikowska J."/>
            <person name="Eastwood D.C."/>
            <person name="Hamelin R.C."/>
            <person name="Grigoriev I.V."/>
            <person name="U'Ren J.M."/>
        </authorList>
    </citation>
    <scope>NUCLEOTIDE SEQUENCE [LARGE SCALE GENOMIC DNA]</scope>
    <source>
        <strain evidence="1 2">CBS 119005</strain>
    </source>
</reference>
<name>A0ACB9YNV9_9PEZI</name>
<dbReference type="EMBL" id="MU393585">
    <property type="protein sequence ID" value="KAI4860480.1"/>
    <property type="molecule type" value="Genomic_DNA"/>
</dbReference>
<evidence type="ECO:0000313" key="1">
    <source>
        <dbReference type="EMBL" id="KAI4860480.1"/>
    </source>
</evidence>
<evidence type="ECO:0000313" key="2">
    <source>
        <dbReference type="Proteomes" id="UP001497700"/>
    </source>
</evidence>
<dbReference type="Proteomes" id="UP001497700">
    <property type="component" value="Unassembled WGS sequence"/>
</dbReference>
<gene>
    <name evidence="1" type="ORF">F4820DRAFT_465645</name>
</gene>
<proteinExistence type="predicted"/>